<keyword evidence="3" id="KW-1185">Reference proteome</keyword>
<dbReference type="Proteomes" id="UP001530315">
    <property type="component" value="Unassembled WGS sequence"/>
</dbReference>
<feature type="compositionally biased region" description="Basic and acidic residues" evidence="1">
    <location>
        <begin position="245"/>
        <end position="255"/>
    </location>
</feature>
<organism evidence="2 3">
    <name type="scientific">Stephanodiscus triporus</name>
    <dbReference type="NCBI Taxonomy" id="2934178"/>
    <lineage>
        <taxon>Eukaryota</taxon>
        <taxon>Sar</taxon>
        <taxon>Stramenopiles</taxon>
        <taxon>Ochrophyta</taxon>
        <taxon>Bacillariophyta</taxon>
        <taxon>Coscinodiscophyceae</taxon>
        <taxon>Thalassiosirophycidae</taxon>
        <taxon>Stephanodiscales</taxon>
        <taxon>Stephanodiscaceae</taxon>
        <taxon>Stephanodiscus</taxon>
    </lineage>
</organism>
<feature type="region of interest" description="Disordered" evidence="1">
    <location>
        <begin position="245"/>
        <end position="304"/>
    </location>
</feature>
<dbReference type="EMBL" id="JALLAZ020000123">
    <property type="protein sequence ID" value="KAL3803112.1"/>
    <property type="molecule type" value="Genomic_DNA"/>
</dbReference>
<name>A0ABD3QRK9_9STRA</name>
<proteinExistence type="predicted"/>
<gene>
    <name evidence="2" type="ORF">ACHAW5_001976</name>
</gene>
<sequence length="431" mass="47311">MAGIIPPSMAIGRAAAAVPARFLFGIPPRRAARSLPPQSSHHRRRELNDDCRRRHWHTSNVRRHPPPPDGGLRPLVSTAGGGDFDDRPPPSSDDEERFRLPSASASAATRDDPTAGRPTRKCDPYGLGGGSLSIDECSTWMSTLEGGWRLMYDTTEDEDVDDDVVVSRDYDLGAIAGGGYDSNETVMEEEGRQRRPSSLRKEFFHPAFVDAARFAHIVSLIATNVDHFPHLSVERILTTDVDHPAENITRGRKEGEDVDDDESGAIGGGGGGGGRDGNNTDIDDDDGTTDDSASSRERRRNRTKGAKLRGWIFRSIVSCSTRRPPVSDALSSSSASSSPPSSRGHRWDGGDEYRRRRRHRGLTYHDFHLAMCIDVEAKRDDDEERDDATPKGRRDEERDDATPKGRLADGSDGVGELIAPAKSFVYDDDRA</sequence>
<dbReference type="AlphaFoldDB" id="A0ABD3QRK9"/>
<feature type="compositionally biased region" description="Low complexity" evidence="1">
    <location>
        <begin position="324"/>
        <end position="342"/>
    </location>
</feature>
<feature type="region of interest" description="Disordered" evidence="1">
    <location>
        <begin position="322"/>
        <end position="351"/>
    </location>
</feature>
<evidence type="ECO:0000256" key="1">
    <source>
        <dbReference type="SAM" id="MobiDB-lite"/>
    </source>
</evidence>
<dbReference type="SUPFAM" id="SSF55248">
    <property type="entry name" value="PCD-like"/>
    <property type="match status" value="1"/>
</dbReference>
<feature type="region of interest" description="Disordered" evidence="1">
    <location>
        <begin position="375"/>
        <end position="431"/>
    </location>
</feature>
<accession>A0ABD3QRK9</accession>
<feature type="compositionally biased region" description="Gly residues" evidence="1">
    <location>
        <begin position="265"/>
        <end position="276"/>
    </location>
</feature>
<comment type="caution">
    <text evidence="2">The sequence shown here is derived from an EMBL/GenBank/DDBJ whole genome shotgun (WGS) entry which is preliminary data.</text>
</comment>
<dbReference type="InterPro" id="IPR036428">
    <property type="entry name" value="PCD_sf"/>
</dbReference>
<feature type="region of interest" description="Disordered" evidence="1">
    <location>
        <begin position="30"/>
        <end position="122"/>
    </location>
</feature>
<evidence type="ECO:0000313" key="3">
    <source>
        <dbReference type="Proteomes" id="UP001530315"/>
    </source>
</evidence>
<evidence type="ECO:0008006" key="4">
    <source>
        <dbReference type="Google" id="ProtNLM"/>
    </source>
</evidence>
<feature type="compositionally biased region" description="Basic and acidic residues" evidence="1">
    <location>
        <begin position="387"/>
        <end position="409"/>
    </location>
</feature>
<protein>
    <recommendedName>
        <fullName evidence="4">4a-hydroxytetrahydrobiopterin dehydratase</fullName>
    </recommendedName>
</protein>
<evidence type="ECO:0000313" key="2">
    <source>
        <dbReference type="EMBL" id="KAL3803112.1"/>
    </source>
</evidence>
<reference evidence="2 3" key="1">
    <citation type="submission" date="2024-10" db="EMBL/GenBank/DDBJ databases">
        <title>Updated reference genomes for cyclostephanoid diatoms.</title>
        <authorList>
            <person name="Roberts W.R."/>
            <person name="Alverson A.J."/>
        </authorList>
    </citation>
    <scope>NUCLEOTIDE SEQUENCE [LARGE SCALE GENOMIC DNA]</scope>
    <source>
        <strain evidence="2 3">AJA276-08</strain>
    </source>
</reference>
<feature type="compositionally biased region" description="Basic residues" evidence="1">
    <location>
        <begin position="53"/>
        <end position="65"/>
    </location>
</feature>